<dbReference type="Proteomes" id="UP000254937">
    <property type="component" value="Unassembled WGS sequence"/>
</dbReference>
<proteinExistence type="predicted"/>
<reference evidence="1 2" key="1">
    <citation type="submission" date="2018-07" db="EMBL/GenBank/DDBJ databases">
        <title>Section-level genome sequencing of Aspergillus section Nigri to investigate inter- and intra-species variation.</title>
        <authorList>
            <consortium name="DOE Joint Genome Institute"/>
            <person name="Vesth T.C."/>
            <person name="Nybo J.L."/>
            <person name="Theobald S."/>
            <person name="Frisvad J.C."/>
            <person name="Larsen T.O."/>
            <person name="Nielsen K.F."/>
            <person name="Hoof J.B."/>
            <person name="Brandl J."/>
            <person name="Salamov A."/>
            <person name="Riley R."/>
            <person name="Gladden J.M."/>
            <person name="Phatale P."/>
            <person name="Nielsen M.T."/>
            <person name="Lyhne E.K."/>
            <person name="Kogle M.E."/>
            <person name="Strasser K."/>
            <person name="McDonnell E."/>
            <person name="Barry K."/>
            <person name="Clum A."/>
            <person name="Chen C."/>
            <person name="Nolan M."/>
            <person name="Sandor L."/>
            <person name="Kuo A."/>
            <person name="Lipzen A."/>
            <person name="Hainaut M."/>
            <person name="Drula E."/>
            <person name="Tsang A."/>
            <person name="Magnuson J.K."/>
            <person name="Henrissat B."/>
            <person name="Wiebenga A."/>
            <person name="Simmons B.A."/>
            <person name="Makela M.R."/>
            <person name="De vries R.P."/>
            <person name="Grigoriev I.V."/>
            <person name="Mortensen U.H."/>
            <person name="Baker S.E."/>
            <person name="Andersen M.R."/>
        </authorList>
    </citation>
    <scope>NUCLEOTIDE SEQUENCE [LARGE SCALE GENOMIC DNA]</scope>
    <source>
        <strain evidence="1 2">ATCC 13157</strain>
    </source>
</reference>
<protein>
    <submittedName>
        <fullName evidence="1">Uncharacterized protein</fullName>
    </submittedName>
</protein>
<gene>
    <name evidence="1" type="ORF">M752DRAFT_268805</name>
</gene>
<accession>A0A370PC61</accession>
<organism evidence="1 2">
    <name type="scientific">Aspergillus phoenicis ATCC 13157</name>
    <dbReference type="NCBI Taxonomy" id="1353007"/>
    <lineage>
        <taxon>Eukaryota</taxon>
        <taxon>Fungi</taxon>
        <taxon>Dikarya</taxon>
        <taxon>Ascomycota</taxon>
        <taxon>Pezizomycotina</taxon>
        <taxon>Eurotiomycetes</taxon>
        <taxon>Eurotiomycetidae</taxon>
        <taxon>Eurotiales</taxon>
        <taxon>Aspergillaceae</taxon>
        <taxon>Aspergillus</taxon>
    </lineage>
</organism>
<dbReference type="AlphaFoldDB" id="A0A370PC61"/>
<dbReference type="EMBL" id="KZ851860">
    <property type="protein sequence ID" value="RDK39778.1"/>
    <property type="molecule type" value="Genomic_DNA"/>
</dbReference>
<evidence type="ECO:0000313" key="2">
    <source>
        <dbReference type="Proteomes" id="UP000254937"/>
    </source>
</evidence>
<name>A0A370PC61_ASPPH</name>
<sequence>MANKTPILAALIGYQADLSDVERKHTIPLWPMSITHDGAMMPTYAHYLWICNANRVSIDPSRPPADAWMMTMAMAKNIVAMLCSGSLCWVVFKVTRRILPVVPVPRQVSNPRSLRVQEREKGRHALASRQNAHYNTCG</sequence>
<keyword evidence="2" id="KW-1185">Reference proteome</keyword>
<evidence type="ECO:0000313" key="1">
    <source>
        <dbReference type="EMBL" id="RDK39778.1"/>
    </source>
</evidence>